<dbReference type="Proteomes" id="UP000008068">
    <property type="component" value="Unassembled WGS sequence"/>
</dbReference>
<sequence length="123" mass="14599">MKREFYTENVLKYIERMKNGEEPAVLATYGNLEITPNSKFEDFKKNIENFSDYCDDPSDVNYYVKSNIQVRLKCQGVDPRVRMVYEIILENFDSVLGVVLYQLFRVEDNTEFKIIERMLLIGF</sequence>
<dbReference type="EMBL" id="GL379820">
    <property type="protein sequence ID" value="EGT47446.1"/>
    <property type="molecule type" value="Genomic_DNA"/>
</dbReference>
<keyword evidence="2" id="KW-1185">Reference proteome</keyword>
<gene>
    <name evidence="1" type="ORF">CAEBREN_22034</name>
</gene>
<proteinExistence type="predicted"/>
<evidence type="ECO:0000313" key="1">
    <source>
        <dbReference type="EMBL" id="EGT47446.1"/>
    </source>
</evidence>
<dbReference type="AlphaFoldDB" id="G0MYH9"/>
<organism evidence="2">
    <name type="scientific">Caenorhabditis brenneri</name>
    <name type="common">Nematode worm</name>
    <dbReference type="NCBI Taxonomy" id="135651"/>
    <lineage>
        <taxon>Eukaryota</taxon>
        <taxon>Metazoa</taxon>
        <taxon>Ecdysozoa</taxon>
        <taxon>Nematoda</taxon>
        <taxon>Chromadorea</taxon>
        <taxon>Rhabditida</taxon>
        <taxon>Rhabditina</taxon>
        <taxon>Rhabditomorpha</taxon>
        <taxon>Rhabditoidea</taxon>
        <taxon>Rhabditidae</taxon>
        <taxon>Peloderinae</taxon>
        <taxon>Caenorhabditis</taxon>
    </lineage>
</organism>
<dbReference type="InParanoid" id="G0MYH9"/>
<dbReference type="HOGENOM" id="CLU_2017214_0_0_1"/>
<protein>
    <submittedName>
        <fullName evidence="1">Uncharacterized protein</fullName>
    </submittedName>
</protein>
<dbReference type="OrthoDB" id="5891387at2759"/>
<accession>G0MYH9</accession>
<evidence type="ECO:0000313" key="2">
    <source>
        <dbReference type="Proteomes" id="UP000008068"/>
    </source>
</evidence>
<name>G0MYH9_CAEBE</name>
<reference evidence="2" key="1">
    <citation type="submission" date="2011-07" db="EMBL/GenBank/DDBJ databases">
        <authorList>
            <consortium name="Caenorhabditis brenneri Sequencing and Analysis Consortium"/>
            <person name="Wilson R.K."/>
        </authorList>
    </citation>
    <scope>NUCLEOTIDE SEQUENCE [LARGE SCALE GENOMIC DNA]</scope>
    <source>
        <strain evidence="2">PB2801</strain>
    </source>
</reference>